<dbReference type="PRINTS" id="PR00722">
    <property type="entry name" value="CHYMOTRYPSIN"/>
</dbReference>
<dbReference type="PANTHER" id="PTHR24256">
    <property type="entry name" value="TRYPTASE-RELATED"/>
    <property type="match status" value="1"/>
</dbReference>
<dbReference type="Gene3D" id="2.40.10.10">
    <property type="entry name" value="Trypsin-like serine proteases"/>
    <property type="match status" value="1"/>
</dbReference>
<keyword evidence="3" id="KW-0720">Serine protease</keyword>
<evidence type="ECO:0000313" key="5">
    <source>
        <dbReference type="EMBL" id="WXH71751.1"/>
    </source>
</evidence>
<dbReference type="InterPro" id="IPR009003">
    <property type="entry name" value="Peptidase_S1_PA"/>
</dbReference>
<dbReference type="AlphaFoldDB" id="A0AB38ZEA1"/>
<dbReference type="PROSITE" id="PS50240">
    <property type="entry name" value="TRYPSIN_DOM"/>
    <property type="match status" value="1"/>
</dbReference>
<evidence type="ECO:0000259" key="4">
    <source>
        <dbReference type="PROSITE" id="PS50240"/>
    </source>
</evidence>
<dbReference type="InterPro" id="IPR001314">
    <property type="entry name" value="Peptidase_S1A"/>
</dbReference>
<keyword evidence="1" id="KW-1015">Disulfide bond</keyword>
<dbReference type="SMART" id="SM00020">
    <property type="entry name" value="Tryp_SPc"/>
    <property type="match status" value="1"/>
</dbReference>
<proteinExistence type="evidence at transcript level"/>
<evidence type="ECO:0000256" key="1">
    <source>
        <dbReference type="ARBA" id="ARBA00023157"/>
    </source>
</evidence>
<dbReference type="EMBL" id="PP510826">
    <property type="protein sequence ID" value="WXH71751.1"/>
    <property type="molecule type" value="mRNA"/>
</dbReference>
<dbReference type="InterPro" id="IPR033116">
    <property type="entry name" value="TRYPSIN_SER"/>
</dbReference>
<accession>A0AB38ZEA1</accession>
<keyword evidence="3 5" id="KW-0645">Protease</keyword>
<dbReference type="Pfam" id="PF00089">
    <property type="entry name" value="Trypsin"/>
    <property type="match status" value="1"/>
</dbReference>
<dbReference type="SUPFAM" id="SSF50494">
    <property type="entry name" value="Trypsin-like serine proteases"/>
    <property type="match status" value="1"/>
</dbReference>
<dbReference type="PROSITE" id="PS00134">
    <property type="entry name" value="TRYPSIN_HIS"/>
    <property type="match status" value="1"/>
</dbReference>
<dbReference type="GO" id="GO:0004252">
    <property type="term" value="F:serine-type endopeptidase activity"/>
    <property type="evidence" value="ECO:0007669"/>
    <property type="project" value="InterPro"/>
</dbReference>
<evidence type="ECO:0000256" key="2">
    <source>
        <dbReference type="ARBA" id="ARBA00024195"/>
    </source>
</evidence>
<dbReference type="GO" id="GO:0006508">
    <property type="term" value="P:proteolysis"/>
    <property type="evidence" value="ECO:0007669"/>
    <property type="project" value="UniProtKB-KW"/>
</dbReference>
<dbReference type="InterPro" id="IPR043504">
    <property type="entry name" value="Peptidase_S1_PA_chymotrypsin"/>
</dbReference>
<protein>
    <submittedName>
        <fullName evidence="5">Venom S1 protease 29</fullName>
    </submittedName>
</protein>
<dbReference type="InterPro" id="IPR018114">
    <property type="entry name" value="TRYPSIN_HIS"/>
</dbReference>
<comment type="similarity">
    <text evidence="2">Belongs to the peptidase S1 family. CLIP subfamily.</text>
</comment>
<reference evidence="5" key="1">
    <citation type="submission" date="2024-03" db="EMBL/GenBank/DDBJ databases">
        <authorList>
            <person name="Jin J.A."/>
            <person name="King G.A."/>
            <person name="Walker A."/>
        </authorList>
    </citation>
    <scope>NUCLEOTIDE SEQUENCE</scope>
</reference>
<sequence>MVALKAYFGEAHIDCGGSIITHRHVLTAAHCLLNMFVDMSAVKPEDLYVIVGAHDLEKLTPKESVKQYQALKHFIRQEFIKQYTHDIAIVVVKDEIEFTPTVGPICLSPKKIAELNKIITIIGWGKTETGKTSKTLLKAKTAIIDRKRCDCNLNELCTRADKSATCTGDSGGPLSWLDPETNRYTLMSLVSYGDPDCVSTPSVSTDVFFFYDWIQDTIKATFPEEMTCVKKE</sequence>
<name>A0AB38ZEA1_9HEMI</name>
<evidence type="ECO:0000256" key="3">
    <source>
        <dbReference type="RuleBase" id="RU363034"/>
    </source>
</evidence>
<feature type="domain" description="Peptidase S1" evidence="4">
    <location>
        <begin position="1"/>
        <end position="219"/>
    </location>
</feature>
<dbReference type="CDD" id="cd00190">
    <property type="entry name" value="Tryp_SPc"/>
    <property type="match status" value="1"/>
</dbReference>
<dbReference type="InterPro" id="IPR051487">
    <property type="entry name" value="Ser/Thr_Proteases_Immune/Dev"/>
</dbReference>
<keyword evidence="3" id="KW-0378">Hydrolase</keyword>
<dbReference type="InterPro" id="IPR001254">
    <property type="entry name" value="Trypsin_dom"/>
</dbReference>
<organism evidence="5">
    <name type="scientific">Ectomocoris sp</name>
    <dbReference type="NCBI Taxonomy" id="3104572"/>
    <lineage>
        <taxon>Eukaryota</taxon>
        <taxon>Metazoa</taxon>
        <taxon>Ecdysozoa</taxon>
        <taxon>Arthropoda</taxon>
        <taxon>Hexapoda</taxon>
        <taxon>Insecta</taxon>
        <taxon>Pterygota</taxon>
        <taxon>Neoptera</taxon>
        <taxon>Paraneoptera</taxon>
        <taxon>Hemiptera</taxon>
        <taxon>Heteroptera</taxon>
        <taxon>Panheteroptera</taxon>
        <taxon>Cimicomorpha</taxon>
        <taxon>Reduviidae</taxon>
        <taxon>Peiratinae</taxon>
        <taxon>Ectomocoris</taxon>
    </lineage>
</organism>
<dbReference type="PROSITE" id="PS00135">
    <property type="entry name" value="TRYPSIN_SER"/>
    <property type="match status" value="1"/>
</dbReference>